<dbReference type="InterPro" id="IPR005178">
    <property type="entry name" value="Ostalpha/TMEM184C"/>
</dbReference>
<dbReference type="Pfam" id="PF03619">
    <property type="entry name" value="Solute_trans_a"/>
    <property type="match status" value="1"/>
</dbReference>
<organism evidence="7 8">
    <name type="scientific">Chaetoceros tenuissimus</name>
    <dbReference type="NCBI Taxonomy" id="426638"/>
    <lineage>
        <taxon>Eukaryota</taxon>
        <taxon>Sar</taxon>
        <taxon>Stramenopiles</taxon>
        <taxon>Ochrophyta</taxon>
        <taxon>Bacillariophyta</taxon>
        <taxon>Coscinodiscophyceae</taxon>
        <taxon>Chaetocerotophycidae</taxon>
        <taxon>Chaetocerotales</taxon>
        <taxon>Chaetocerotaceae</taxon>
        <taxon>Chaetoceros</taxon>
    </lineage>
</organism>
<evidence type="ECO:0000256" key="1">
    <source>
        <dbReference type="ARBA" id="ARBA00004141"/>
    </source>
</evidence>
<dbReference type="Proteomes" id="UP001054902">
    <property type="component" value="Unassembled WGS sequence"/>
</dbReference>
<dbReference type="GO" id="GO:0016020">
    <property type="term" value="C:membrane"/>
    <property type="evidence" value="ECO:0007669"/>
    <property type="project" value="UniProtKB-SubCell"/>
</dbReference>
<evidence type="ECO:0000256" key="3">
    <source>
        <dbReference type="ARBA" id="ARBA00022989"/>
    </source>
</evidence>
<feature type="transmembrane region" description="Helical" evidence="6">
    <location>
        <begin position="233"/>
        <end position="255"/>
    </location>
</feature>
<comment type="subcellular location">
    <subcellularLocation>
        <location evidence="1">Membrane</location>
        <topology evidence="1">Multi-pass membrane protein</topology>
    </subcellularLocation>
</comment>
<feature type="transmembrane region" description="Helical" evidence="6">
    <location>
        <begin position="307"/>
        <end position="330"/>
    </location>
</feature>
<keyword evidence="8" id="KW-1185">Reference proteome</keyword>
<comment type="caution">
    <text evidence="7">The sequence shown here is derived from an EMBL/GenBank/DDBJ whole genome shotgun (WGS) entry which is preliminary data.</text>
</comment>
<feature type="transmembrane region" description="Helical" evidence="6">
    <location>
        <begin position="350"/>
        <end position="370"/>
    </location>
</feature>
<gene>
    <name evidence="7" type="ORF">CTEN210_18330</name>
</gene>
<dbReference type="SMART" id="SM01417">
    <property type="entry name" value="Solute_trans_a"/>
    <property type="match status" value="1"/>
</dbReference>
<evidence type="ECO:0000256" key="4">
    <source>
        <dbReference type="ARBA" id="ARBA00023136"/>
    </source>
</evidence>
<evidence type="ECO:0000313" key="8">
    <source>
        <dbReference type="Proteomes" id="UP001054902"/>
    </source>
</evidence>
<evidence type="ECO:0000256" key="5">
    <source>
        <dbReference type="SAM" id="MobiDB-lite"/>
    </source>
</evidence>
<feature type="transmembrane region" description="Helical" evidence="6">
    <location>
        <begin position="267"/>
        <end position="286"/>
    </location>
</feature>
<dbReference type="EMBL" id="BLLK01000075">
    <property type="protein sequence ID" value="GFH61854.1"/>
    <property type="molecule type" value="Genomic_DNA"/>
</dbReference>
<dbReference type="AlphaFoldDB" id="A0AAD3DCC1"/>
<evidence type="ECO:0000313" key="7">
    <source>
        <dbReference type="EMBL" id="GFH61854.1"/>
    </source>
</evidence>
<feature type="transmembrane region" description="Helical" evidence="6">
    <location>
        <begin position="101"/>
        <end position="122"/>
    </location>
</feature>
<feature type="transmembrane region" description="Helical" evidence="6">
    <location>
        <begin position="67"/>
        <end position="89"/>
    </location>
</feature>
<proteinExistence type="predicted"/>
<feature type="compositionally biased region" description="Low complexity" evidence="5">
    <location>
        <begin position="13"/>
        <end position="22"/>
    </location>
</feature>
<keyword evidence="2 6" id="KW-0812">Transmembrane</keyword>
<evidence type="ECO:0000256" key="2">
    <source>
        <dbReference type="ARBA" id="ARBA00022692"/>
    </source>
</evidence>
<feature type="region of interest" description="Disordered" evidence="5">
    <location>
        <begin position="1"/>
        <end position="22"/>
    </location>
</feature>
<evidence type="ECO:0008006" key="9">
    <source>
        <dbReference type="Google" id="ProtNLM"/>
    </source>
</evidence>
<reference evidence="7 8" key="1">
    <citation type="journal article" date="2021" name="Sci. Rep.">
        <title>The genome of the diatom Chaetoceros tenuissimus carries an ancient integrated fragment of an extant virus.</title>
        <authorList>
            <person name="Hongo Y."/>
            <person name="Kimura K."/>
            <person name="Takaki Y."/>
            <person name="Yoshida Y."/>
            <person name="Baba S."/>
            <person name="Kobayashi G."/>
            <person name="Nagasaki K."/>
            <person name="Hano T."/>
            <person name="Tomaru Y."/>
        </authorList>
    </citation>
    <scope>NUCLEOTIDE SEQUENCE [LARGE SCALE GENOMIC DNA]</scope>
    <source>
        <strain evidence="7 8">NIES-3715</strain>
    </source>
</reference>
<dbReference type="PANTHER" id="PTHR23423">
    <property type="entry name" value="ORGANIC SOLUTE TRANSPORTER-RELATED"/>
    <property type="match status" value="1"/>
</dbReference>
<protein>
    <recommendedName>
        <fullName evidence="9">Transmembrane protein 184C</fullName>
    </recommendedName>
</protein>
<keyword evidence="3 6" id="KW-1133">Transmembrane helix</keyword>
<accession>A0AAD3DCC1</accession>
<name>A0AAD3DCC1_9STRA</name>
<sequence>MKLFQSFLHRESPSSSRNNNESLNDPLLQSDLFSPSGILGSSPPPPTTPFSPRRTTRTNFSNKLMKFLGNLLAITSTLAFLILIPYITYQAIHYDQTRPDFAAFYSAGAFVFVTLVVSLKLIHSHLTHWYMPDVQKYVVRILWMVPLYSIQSWLSLRFHTARIYIDTLRDLYEAYVIQSFLYFLMELLGGEDALTVLLQEKDGHYGRHLFPLKYIMKDWEMGFEFMMQCKWGVLQYVICKCIGSILTAVLEPMGVIQEGNMSFTSSYVYLAMMINVSQMWALYCLVKFYHATHSNLANPDWKPLGKFMCIKGVVFFTWWQGVAIAVLKSYGIIGEIGSWDVHDVANGLQDYLICVEMFCFAIAHSFTFTYKEYLPGRIENASYSGNGGDSSSGEGEIPLDYTEFRPPVIRTLNTPMGFRDAFWSSTVPNETLNDIKRFRNGTVEEELDNSADIGMLRNVSMQHAESV</sequence>
<keyword evidence="4 6" id="KW-0472">Membrane</keyword>
<evidence type="ECO:0000256" key="6">
    <source>
        <dbReference type="SAM" id="Phobius"/>
    </source>
</evidence>